<evidence type="ECO:0000313" key="1">
    <source>
        <dbReference type="EMBL" id="KIY47009.1"/>
    </source>
</evidence>
<accession>A0A0D7A9E1</accession>
<proteinExistence type="predicted"/>
<organism evidence="1 2">
    <name type="scientific">Fistulina hepatica ATCC 64428</name>
    <dbReference type="NCBI Taxonomy" id="1128425"/>
    <lineage>
        <taxon>Eukaryota</taxon>
        <taxon>Fungi</taxon>
        <taxon>Dikarya</taxon>
        <taxon>Basidiomycota</taxon>
        <taxon>Agaricomycotina</taxon>
        <taxon>Agaricomycetes</taxon>
        <taxon>Agaricomycetidae</taxon>
        <taxon>Agaricales</taxon>
        <taxon>Fistulinaceae</taxon>
        <taxon>Fistulina</taxon>
    </lineage>
</organism>
<dbReference type="Proteomes" id="UP000054144">
    <property type="component" value="Unassembled WGS sequence"/>
</dbReference>
<keyword evidence="2" id="KW-1185">Reference proteome</keyword>
<dbReference type="OrthoDB" id="406631at2759"/>
<reference evidence="1 2" key="1">
    <citation type="journal article" date="2015" name="Fungal Genet. Biol.">
        <title>Evolution of novel wood decay mechanisms in Agaricales revealed by the genome sequences of Fistulina hepatica and Cylindrobasidium torrendii.</title>
        <authorList>
            <person name="Floudas D."/>
            <person name="Held B.W."/>
            <person name="Riley R."/>
            <person name="Nagy L.G."/>
            <person name="Koehler G."/>
            <person name="Ransdell A.S."/>
            <person name="Younus H."/>
            <person name="Chow J."/>
            <person name="Chiniquy J."/>
            <person name="Lipzen A."/>
            <person name="Tritt A."/>
            <person name="Sun H."/>
            <person name="Haridas S."/>
            <person name="LaButti K."/>
            <person name="Ohm R.A."/>
            <person name="Kues U."/>
            <person name="Blanchette R.A."/>
            <person name="Grigoriev I.V."/>
            <person name="Minto R.E."/>
            <person name="Hibbett D.S."/>
        </authorList>
    </citation>
    <scope>NUCLEOTIDE SEQUENCE [LARGE SCALE GENOMIC DNA]</scope>
    <source>
        <strain evidence="1 2">ATCC 64428</strain>
    </source>
</reference>
<sequence length="141" mass="15353">MVVERYNKSSAIYVWELVRCCGDLPASSACLKSGTLTDWYEEGADFPILLYGALLFVSDPYHMITTGDSEVMVAGELNANLILNDIDLAILVPSVSSDAYGSRFMNYPGINFSFRVGDAFGSILIRKLSAKPLLVNGDISV</sequence>
<protein>
    <submittedName>
        <fullName evidence="1">Uncharacterized protein</fullName>
    </submittedName>
</protein>
<dbReference type="EMBL" id="KN882016">
    <property type="protein sequence ID" value="KIY47009.1"/>
    <property type="molecule type" value="Genomic_DNA"/>
</dbReference>
<gene>
    <name evidence="1" type="ORF">FISHEDRAFT_59909</name>
</gene>
<evidence type="ECO:0000313" key="2">
    <source>
        <dbReference type="Proteomes" id="UP000054144"/>
    </source>
</evidence>
<dbReference type="AlphaFoldDB" id="A0A0D7A9E1"/>
<name>A0A0D7A9E1_9AGAR</name>